<dbReference type="Pfam" id="PF02776">
    <property type="entry name" value="TPP_enzyme_N"/>
    <property type="match status" value="1"/>
</dbReference>
<dbReference type="EC" id="2.2.1.9" evidence="7"/>
<keyword evidence="2 7" id="KW-0808">Transferase</keyword>
<evidence type="ECO:0000259" key="10">
    <source>
        <dbReference type="Pfam" id="PF02776"/>
    </source>
</evidence>
<keyword evidence="3 7" id="KW-0479">Metal-binding</keyword>
<dbReference type="PIRSF" id="PIRSF004983">
    <property type="entry name" value="MenD"/>
    <property type="match status" value="1"/>
</dbReference>
<accession>A0A369CM74</accession>
<feature type="domain" description="Thiamine pyrophosphate enzyme N-terminal TPP-binding" evidence="10">
    <location>
        <begin position="14"/>
        <end position="125"/>
    </location>
</feature>
<evidence type="ECO:0000256" key="7">
    <source>
        <dbReference type="HAMAP-Rule" id="MF_01659"/>
    </source>
</evidence>
<evidence type="ECO:0000256" key="3">
    <source>
        <dbReference type="ARBA" id="ARBA00022723"/>
    </source>
</evidence>
<comment type="subunit">
    <text evidence="7">Homodimer.</text>
</comment>
<dbReference type="HAMAP" id="MF_01659">
    <property type="entry name" value="MenD"/>
    <property type="match status" value="1"/>
</dbReference>
<dbReference type="GO" id="GO:0009234">
    <property type="term" value="P:menaquinone biosynthetic process"/>
    <property type="evidence" value="ECO:0007669"/>
    <property type="project" value="UniProtKB-UniRule"/>
</dbReference>
<evidence type="ECO:0000313" key="13">
    <source>
        <dbReference type="Proteomes" id="UP000252707"/>
    </source>
</evidence>
<comment type="pathway">
    <text evidence="7">Quinol/quinone metabolism; menaquinone biosynthesis.</text>
</comment>
<dbReference type="InterPro" id="IPR032264">
    <property type="entry name" value="MenD_middle"/>
</dbReference>
<keyword evidence="13" id="KW-1185">Reference proteome</keyword>
<dbReference type="AlphaFoldDB" id="A0A369CM74"/>
<keyword evidence="5 7" id="KW-0786">Thiamine pyrophosphate</keyword>
<gene>
    <name evidence="7" type="primary">menD</name>
    <name evidence="12" type="ORF">DFQ59_101262</name>
</gene>
<dbReference type="InterPro" id="IPR029061">
    <property type="entry name" value="THDP-binding"/>
</dbReference>
<dbReference type="OrthoDB" id="9791859at2"/>
<evidence type="ECO:0000256" key="6">
    <source>
        <dbReference type="ARBA" id="ARBA00023211"/>
    </source>
</evidence>
<dbReference type="InterPro" id="IPR029035">
    <property type="entry name" value="DHS-like_NAD/FAD-binding_dom"/>
</dbReference>
<dbReference type="GO" id="GO:0000287">
    <property type="term" value="F:magnesium ion binding"/>
    <property type="evidence" value="ECO:0007669"/>
    <property type="project" value="UniProtKB-UniRule"/>
</dbReference>
<feature type="domain" description="Thiamine pyrophosphate enzyme TPP-binding" evidence="9">
    <location>
        <begin position="417"/>
        <end position="537"/>
    </location>
</feature>
<comment type="cofactor">
    <cofactor evidence="7">
        <name>thiamine diphosphate</name>
        <dbReference type="ChEBI" id="CHEBI:58937"/>
    </cofactor>
    <text evidence="7">Binds 1 thiamine pyrophosphate per subunit.</text>
</comment>
<organism evidence="12 13">
    <name type="scientific">Thioalbus denitrificans</name>
    <dbReference type="NCBI Taxonomy" id="547122"/>
    <lineage>
        <taxon>Bacteria</taxon>
        <taxon>Pseudomonadati</taxon>
        <taxon>Pseudomonadota</taxon>
        <taxon>Gammaproteobacteria</taxon>
        <taxon>Chromatiales</taxon>
        <taxon>Ectothiorhodospiraceae</taxon>
        <taxon>Thioalbus</taxon>
    </lineage>
</organism>
<comment type="catalytic activity">
    <reaction evidence="7">
        <text>isochorismate + 2-oxoglutarate + H(+) = 5-enolpyruvoyl-6-hydroxy-2-succinyl-cyclohex-3-ene-1-carboxylate + CO2</text>
        <dbReference type="Rhea" id="RHEA:25593"/>
        <dbReference type="ChEBI" id="CHEBI:15378"/>
        <dbReference type="ChEBI" id="CHEBI:16526"/>
        <dbReference type="ChEBI" id="CHEBI:16810"/>
        <dbReference type="ChEBI" id="CHEBI:29780"/>
        <dbReference type="ChEBI" id="CHEBI:58818"/>
        <dbReference type="EC" id="2.2.1.9"/>
    </reaction>
</comment>
<dbReference type="GO" id="GO:0070204">
    <property type="term" value="F:2-succinyl-5-enolpyruvyl-6-hydroxy-3-cyclohexene-1-carboxylic-acid synthase activity"/>
    <property type="evidence" value="ECO:0007669"/>
    <property type="project" value="UniProtKB-UniRule"/>
</dbReference>
<proteinExistence type="inferred from homology"/>
<dbReference type="GO" id="GO:0030976">
    <property type="term" value="F:thiamine pyrophosphate binding"/>
    <property type="evidence" value="ECO:0007669"/>
    <property type="project" value="UniProtKB-UniRule"/>
</dbReference>
<comment type="caution">
    <text evidence="12">The sequence shown here is derived from an EMBL/GenBank/DDBJ whole genome shotgun (WGS) entry which is preliminary data.</text>
</comment>
<dbReference type="EMBL" id="QPJY01000001">
    <property type="protein sequence ID" value="RCX32964.1"/>
    <property type="molecule type" value="Genomic_DNA"/>
</dbReference>
<dbReference type="UniPathway" id="UPA01057">
    <property type="reaction ID" value="UER00164"/>
</dbReference>
<evidence type="ECO:0000313" key="12">
    <source>
        <dbReference type="EMBL" id="RCX32964.1"/>
    </source>
</evidence>
<name>A0A369CM74_9GAMM</name>
<dbReference type="CDD" id="cd02009">
    <property type="entry name" value="TPP_SHCHC_synthase"/>
    <property type="match status" value="1"/>
</dbReference>
<evidence type="ECO:0000256" key="2">
    <source>
        <dbReference type="ARBA" id="ARBA00022679"/>
    </source>
</evidence>
<dbReference type="GO" id="GO:0030145">
    <property type="term" value="F:manganese ion binding"/>
    <property type="evidence" value="ECO:0007669"/>
    <property type="project" value="UniProtKB-UniRule"/>
</dbReference>
<comment type="function">
    <text evidence="7">Catalyzes the thiamine diphosphate-dependent decarboxylation of 2-oxoglutarate and the subsequent addition of the resulting succinic semialdehyde-thiamine pyrophosphate anion to isochorismate to yield 2-succinyl-5-enolpyruvyl-6-hydroxy-3-cyclohexene-1-carboxylate (SEPHCHC).</text>
</comment>
<evidence type="ECO:0000259" key="11">
    <source>
        <dbReference type="Pfam" id="PF16582"/>
    </source>
</evidence>
<dbReference type="Pfam" id="PF02775">
    <property type="entry name" value="TPP_enzyme_C"/>
    <property type="match status" value="1"/>
</dbReference>
<sequence length="564" mass="58662">MSDHGALNLRWAWTLVDTLAGAGVRHAVLSPGSRSTPLTLACLRHPDITTHVRVDERGAAFFALGLARAGGAPALVVATSGTAVANWLPAVVEADLDRVPLVLLSADRPPELIGCGANQAIDQVKLFGDRVRQQQGLPLPTAEPAVVAALRAAAARAVAASRWPLAGPIHLNQPLREPLVPADPTPALPPPRPAPRAPQPVTTLPARETAALAAALSGRPGLIVAGRGPFPVAFPAAITRLARQLGCPILADPLSGLRFGPHDREPVLARYDAFLRRTAFTAACRPAWVLRCGDPPVSKALAGYLEGLEQAEQWLVADHGRWPDPQHRATALLRADPAWLAGALTAAEPDPAPAEWLAGFKAEEARALALAAGRAPAEARLLESLLGALPDGAALFVGNSLPIRDLDAFSGTGARRLRFHANRGASGIDGNLSTALGLAAADRARPATALVGDLTCYHDLNALHGAAALGLRLLVVNNGGGAIFRQLPQADLPEFESAWLTPVALDFRAVATLFGLPHHRVDAGEPTALAGILARPGAALVELVVDGAASHAARRDYFAAVAAD</sequence>
<dbReference type="Gene3D" id="3.40.50.970">
    <property type="match status" value="2"/>
</dbReference>
<comment type="cofactor">
    <cofactor evidence="7">
        <name>Mg(2+)</name>
        <dbReference type="ChEBI" id="CHEBI:18420"/>
    </cofactor>
    <cofactor evidence="7">
        <name>Mn(2+)</name>
        <dbReference type="ChEBI" id="CHEBI:29035"/>
    </cofactor>
</comment>
<dbReference type="CDD" id="cd07037">
    <property type="entry name" value="TPP_PYR_MenD"/>
    <property type="match status" value="1"/>
</dbReference>
<dbReference type="PANTHER" id="PTHR42916">
    <property type="entry name" value="2-SUCCINYL-5-ENOLPYRUVYL-6-HYDROXY-3-CYCLOHEXENE-1-CARBOXYLATE SYNTHASE"/>
    <property type="match status" value="1"/>
</dbReference>
<evidence type="ECO:0000256" key="5">
    <source>
        <dbReference type="ARBA" id="ARBA00023052"/>
    </source>
</evidence>
<dbReference type="Gene3D" id="3.40.50.1220">
    <property type="entry name" value="TPP-binding domain"/>
    <property type="match status" value="1"/>
</dbReference>
<evidence type="ECO:0000256" key="1">
    <source>
        <dbReference type="ARBA" id="ARBA00022428"/>
    </source>
</evidence>
<keyword evidence="1 7" id="KW-0474">Menaquinone biosynthesis</keyword>
<feature type="region of interest" description="Disordered" evidence="8">
    <location>
        <begin position="178"/>
        <end position="201"/>
    </location>
</feature>
<dbReference type="RefSeq" id="WP_114277857.1">
    <property type="nucleotide sequence ID" value="NZ_QPJY01000001.1"/>
</dbReference>
<dbReference type="InterPro" id="IPR004433">
    <property type="entry name" value="MenaQ_synth_MenD"/>
</dbReference>
<feature type="domain" description="Menaquinone biosynthesis protein MenD middle" evidence="11">
    <location>
        <begin position="218"/>
        <end position="397"/>
    </location>
</feature>
<reference evidence="12 13" key="1">
    <citation type="submission" date="2018-07" db="EMBL/GenBank/DDBJ databases">
        <title>Genomic Encyclopedia of Type Strains, Phase IV (KMG-IV): sequencing the most valuable type-strain genomes for metagenomic binning, comparative biology and taxonomic classification.</title>
        <authorList>
            <person name="Goeker M."/>
        </authorList>
    </citation>
    <scope>NUCLEOTIDE SEQUENCE [LARGE SCALE GENOMIC DNA]</scope>
    <source>
        <strain evidence="12 13">DSM 26407</strain>
    </source>
</reference>
<dbReference type="UniPathway" id="UPA00079"/>
<dbReference type="Proteomes" id="UP000252707">
    <property type="component" value="Unassembled WGS sequence"/>
</dbReference>
<keyword evidence="6 7" id="KW-0464">Manganese</keyword>
<keyword evidence="4 7" id="KW-0460">Magnesium</keyword>
<comment type="pathway">
    <text evidence="7">Quinol/quinone metabolism; 1,4-dihydroxy-2-naphthoate biosynthesis; 1,4-dihydroxy-2-naphthoate from chorismate: step 2/7.</text>
</comment>
<evidence type="ECO:0000256" key="8">
    <source>
        <dbReference type="SAM" id="MobiDB-lite"/>
    </source>
</evidence>
<dbReference type="InterPro" id="IPR012001">
    <property type="entry name" value="Thiamin_PyroP_enz_TPP-bd_dom"/>
</dbReference>
<dbReference type="SUPFAM" id="SSF52518">
    <property type="entry name" value="Thiamin diphosphate-binding fold (THDP-binding)"/>
    <property type="match status" value="2"/>
</dbReference>
<dbReference type="NCBIfam" id="TIGR00173">
    <property type="entry name" value="menD"/>
    <property type="match status" value="1"/>
</dbReference>
<dbReference type="PANTHER" id="PTHR42916:SF1">
    <property type="entry name" value="PROTEIN PHYLLO, CHLOROPLASTIC"/>
    <property type="match status" value="1"/>
</dbReference>
<dbReference type="SUPFAM" id="SSF52467">
    <property type="entry name" value="DHS-like NAD/FAD-binding domain"/>
    <property type="match status" value="1"/>
</dbReference>
<comment type="similarity">
    <text evidence="7">Belongs to the TPP enzyme family. MenD subfamily.</text>
</comment>
<dbReference type="InterPro" id="IPR011766">
    <property type="entry name" value="TPP_enzyme_TPP-bd"/>
</dbReference>
<evidence type="ECO:0000256" key="4">
    <source>
        <dbReference type="ARBA" id="ARBA00022842"/>
    </source>
</evidence>
<feature type="compositionally biased region" description="Pro residues" evidence="8">
    <location>
        <begin position="181"/>
        <end position="198"/>
    </location>
</feature>
<protein>
    <recommendedName>
        <fullName evidence="7">2-succinyl-5-enolpyruvyl-6-hydroxy-3-cyclohexene-1-carboxylate synthase</fullName>
        <shortName evidence="7">SEPHCHC synthase</shortName>
        <ecNumber evidence="7">2.2.1.9</ecNumber>
    </recommendedName>
    <alternativeName>
        <fullName evidence="7">Menaquinone biosynthesis protein MenD</fullName>
    </alternativeName>
</protein>
<evidence type="ECO:0000259" key="9">
    <source>
        <dbReference type="Pfam" id="PF02775"/>
    </source>
</evidence>
<dbReference type="Pfam" id="PF16582">
    <property type="entry name" value="TPP_enzyme_M_2"/>
    <property type="match status" value="1"/>
</dbReference>